<keyword evidence="2" id="KW-0812">Transmembrane</keyword>
<dbReference type="RefSeq" id="WP_308490359.1">
    <property type="nucleotide sequence ID" value="NZ_JAVFCB010000010.1"/>
</dbReference>
<protein>
    <submittedName>
        <fullName evidence="4">DUF4350 domain-containing protein</fullName>
    </submittedName>
</protein>
<dbReference type="Pfam" id="PF14258">
    <property type="entry name" value="DUF4350"/>
    <property type="match status" value="1"/>
</dbReference>
<evidence type="ECO:0000313" key="4">
    <source>
        <dbReference type="EMBL" id="MDQ4215411.1"/>
    </source>
</evidence>
<feature type="domain" description="DUF4350" evidence="3">
    <location>
        <begin position="72"/>
        <end position="236"/>
    </location>
</feature>
<feature type="transmembrane region" description="Helical" evidence="2">
    <location>
        <begin position="36"/>
        <end position="56"/>
    </location>
</feature>
<organism evidence="4 5">
    <name type="scientific">Microbacterium capsulatum</name>
    <dbReference type="NCBI Taxonomy" id="3041921"/>
    <lineage>
        <taxon>Bacteria</taxon>
        <taxon>Bacillati</taxon>
        <taxon>Actinomycetota</taxon>
        <taxon>Actinomycetes</taxon>
        <taxon>Micrococcales</taxon>
        <taxon>Microbacteriaceae</taxon>
        <taxon>Microbacterium</taxon>
    </lineage>
</organism>
<evidence type="ECO:0000259" key="3">
    <source>
        <dbReference type="Pfam" id="PF14258"/>
    </source>
</evidence>
<dbReference type="EMBL" id="JAVFCB010000010">
    <property type="protein sequence ID" value="MDQ4215411.1"/>
    <property type="molecule type" value="Genomic_DNA"/>
</dbReference>
<proteinExistence type="predicted"/>
<keyword evidence="5" id="KW-1185">Reference proteome</keyword>
<dbReference type="Proteomes" id="UP001230289">
    <property type="component" value="Unassembled WGS sequence"/>
</dbReference>
<reference evidence="4 5" key="1">
    <citation type="submission" date="2023-08" db="EMBL/GenBank/DDBJ databases">
        <title>Microbacterium sp. nov., isolated from a waste landfill.</title>
        <authorList>
            <person name="Wen W."/>
        </authorList>
    </citation>
    <scope>NUCLEOTIDE SEQUENCE [LARGE SCALE GENOMIC DNA]</scope>
    <source>
        <strain evidence="4 5">ASV81</strain>
    </source>
</reference>
<evidence type="ECO:0000313" key="5">
    <source>
        <dbReference type="Proteomes" id="UP001230289"/>
    </source>
</evidence>
<feature type="region of interest" description="Disordered" evidence="1">
    <location>
        <begin position="1"/>
        <end position="26"/>
    </location>
</feature>
<sequence length="409" mass="42514">MTSATAPSPAGTDPAPGRTAPGSDTLIRDPRRLRRLAGWALVVVLVLVVAGAGLLLTVPAAQRRDSYDPELAGPGGTKALAEILRGQGVTVDVVRSRADAERALDDRTTLVMSDPYTLSDAAASALVRDAHDVVLLSASARMLRILELGRYGSDVSPSRAEADCDVPAFAHVGTIRPGQLFAPGPAVTACFGAGTGDGAVLISDHGARRAIVDGTDLFTNEHLAENGNAALGLALLGAQPHVVWYVPSYDDTDRTDADAPKRLADLTPGWVTPAIALLMIVALLAAVWRGRRFGPLVAETLPVTVRASETMHGRARLTARAADSAHAADALRAGTTARLALRLGLAARADPGAVADAAADRIRADRAGCRALLTGPLPATDAELVPFARSLSDLETAVEHAVRIERNTP</sequence>
<comment type="caution">
    <text evidence="4">The sequence shown here is derived from an EMBL/GenBank/DDBJ whole genome shotgun (WGS) entry which is preliminary data.</text>
</comment>
<name>A0ABU0XJT6_9MICO</name>
<dbReference type="InterPro" id="IPR025646">
    <property type="entry name" value="DUF4350"/>
</dbReference>
<evidence type="ECO:0000256" key="2">
    <source>
        <dbReference type="SAM" id="Phobius"/>
    </source>
</evidence>
<keyword evidence="2" id="KW-1133">Transmembrane helix</keyword>
<evidence type="ECO:0000256" key="1">
    <source>
        <dbReference type="SAM" id="MobiDB-lite"/>
    </source>
</evidence>
<keyword evidence="2" id="KW-0472">Membrane</keyword>
<gene>
    <name evidence="4" type="ORF">RBR11_15945</name>
</gene>
<feature type="transmembrane region" description="Helical" evidence="2">
    <location>
        <begin position="270"/>
        <end position="288"/>
    </location>
</feature>
<accession>A0ABU0XJT6</accession>